<sequence>MAFLQGITCICDNGRTLEDHRPIVGDDVISEIYRKAAVLQGKRVLHVNSTYQSGGVAEMILSLVPLMNDVGIETEWKIITGHSDFFTITKNFHNALQGQRIAFSDREKSVYVTTNQEFSTVLKIDHDLVVIHDPQPLPLINFYEKKQPWIWRCHIDLSRPDHDLWKFLQDYVELYDGMIISHEDYRRASLAKEQRIIRPAIDPLSEKNRDLSEEEIDGLLERYGVPIDKPLITQISRFDKWKDPVGVLEVFKIVREKVDCRLVLCGSMAPDDPEGWMIYRQVEEAAGDLIESGDLILLTAEDHLLVNALQRVSVVVLQKSLKEGFGLTVTEALWKGRPVIAGRVGGIPLQIQDGETGYLVDPTDIHECADRVLRILEDPKLGERMGAAGKEYVRQNFLITRLLTNYLDMLTSELGCTAAEALGEEIRVDEETPL</sequence>
<proteinExistence type="inferred from homology"/>
<comment type="similarity">
    <text evidence="1">Belongs to the glycosyltransferase group 1 family. Glycosyltransferase 4 subfamily.</text>
</comment>
<dbReference type="GO" id="GO:0006006">
    <property type="term" value="P:glucose metabolic process"/>
    <property type="evidence" value="ECO:0007669"/>
    <property type="project" value="UniProtKB-KW"/>
</dbReference>
<dbReference type="PANTHER" id="PTHR47779:SF1">
    <property type="entry name" value="SYNTHASE (CCG-9), PUTATIVE (AFU_ORTHOLOGUE AFUA_3G12100)-RELATED"/>
    <property type="match status" value="1"/>
</dbReference>
<dbReference type="EMBL" id="LHQS01000002">
    <property type="protein sequence ID" value="RXE56235.1"/>
    <property type="molecule type" value="Genomic_DNA"/>
</dbReference>
<keyword evidence="4" id="KW-0328">Glycosyltransferase</keyword>
<evidence type="ECO:0000259" key="8">
    <source>
        <dbReference type="Pfam" id="PF21269"/>
    </source>
</evidence>
<evidence type="ECO:0000256" key="5">
    <source>
        <dbReference type="ARBA" id="ARBA00022679"/>
    </source>
</evidence>
<dbReference type="GO" id="GO:0016757">
    <property type="term" value="F:glycosyltransferase activity"/>
    <property type="evidence" value="ECO:0007669"/>
    <property type="project" value="UniProtKB-KW"/>
</dbReference>
<dbReference type="PANTHER" id="PTHR47779">
    <property type="entry name" value="SYNTHASE (CCG-9), PUTATIVE (AFU_ORTHOLOGUE AFUA_3G12100)-RELATED"/>
    <property type="match status" value="1"/>
</dbReference>
<evidence type="ECO:0000256" key="6">
    <source>
        <dbReference type="ARBA" id="ARBA00023277"/>
    </source>
</evidence>
<keyword evidence="10" id="KW-1185">Reference proteome</keyword>
<comment type="subunit">
    <text evidence="2">Homodimer.</text>
</comment>
<keyword evidence="6" id="KW-0119">Carbohydrate metabolism</keyword>
<dbReference type="SUPFAM" id="SSF53756">
    <property type="entry name" value="UDP-Glycosyltransferase/glycogen phosphorylase"/>
    <property type="match status" value="1"/>
</dbReference>
<keyword evidence="3" id="KW-0313">Glucose metabolism</keyword>
<evidence type="ECO:0000256" key="3">
    <source>
        <dbReference type="ARBA" id="ARBA00022526"/>
    </source>
</evidence>
<name>A0A498H1L4_9EURY</name>
<dbReference type="InterPro" id="IPR049438">
    <property type="entry name" value="TreT_GT1"/>
</dbReference>
<reference evidence="9 10" key="1">
    <citation type="journal article" date="2015" name="Int. J. Syst. Evol. Microbiol.">
        <title>Methanoculleus taiwanensis sp. nov., a methanogen isolated from deep marine sediment at the deformation front area near Taiwan.</title>
        <authorList>
            <person name="Weng C.Y."/>
            <person name="Chen S.C."/>
            <person name="Lai M.C."/>
            <person name="Wu S.Y."/>
            <person name="Lin S."/>
            <person name="Yang T.F."/>
            <person name="Chen P.C."/>
        </authorList>
    </citation>
    <scope>NUCLEOTIDE SEQUENCE [LARGE SCALE GENOMIC DNA]</scope>
    <source>
        <strain evidence="9 10">CYW4</strain>
    </source>
</reference>
<evidence type="ECO:0000313" key="10">
    <source>
        <dbReference type="Proteomes" id="UP000290932"/>
    </source>
</evidence>
<dbReference type="Gene3D" id="3.40.50.2000">
    <property type="entry name" value="Glycogen Phosphorylase B"/>
    <property type="match status" value="2"/>
</dbReference>
<keyword evidence="5 9" id="KW-0808">Transferase</keyword>
<evidence type="ECO:0000259" key="7">
    <source>
        <dbReference type="Pfam" id="PF00534"/>
    </source>
</evidence>
<dbReference type="Pfam" id="PF00534">
    <property type="entry name" value="Glycos_transf_1"/>
    <property type="match status" value="1"/>
</dbReference>
<evidence type="ECO:0000256" key="4">
    <source>
        <dbReference type="ARBA" id="ARBA00022676"/>
    </source>
</evidence>
<dbReference type="Pfam" id="PF21269">
    <property type="entry name" value="TreT_GT1"/>
    <property type="match status" value="1"/>
</dbReference>
<dbReference type="OrthoDB" id="132546at2157"/>
<dbReference type="InterPro" id="IPR052078">
    <property type="entry name" value="Trehalose_Metab_GTase"/>
</dbReference>
<protein>
    <submittedName>
        <fullName evidence="9">Glycosyl transferase family 1</fullName>
    </submittedName>
</protein>
<dbReference type="InterPro" id="IPR001296">
    <property type="entry name" value="Glyco_trans_1"/>
</dbReference>
<comment type="caution">
    <text evidence="9">The sequence shown here is derived from an EMBL/GenBank/DDBJ whole genome shotgun (WGS) entry which is preliminary data.</text>
</comment>
<dbReference type="AlphaFoldDB" id="A0A498H1L4"/>
<evidence type="ECO:0000313" key="9">
    <source>
        <dbReference type="EMBL" id="RXE56235.1"/>
    </source>
</evidence>
<evidence type="ECO:0000256" key="1">
    <source>
        <dbReference type="ARBA" id="ARBA00009481"/>
    </source>
</evidence>
<accession>A0A498H1L4</accession>
<gene>
    <name evidence="9" type="ORF">ABH15_08820</name>
</gene>
<evidence type="ECO:0000256" key="2">
    <source>
        <dbReference type="ARBA" id="ARBA00011738"/>
    </source>
</evidence>
<dbReference type="Proteomes" id="UP000290932">
    <property type="component" value="Unassembled WGS sequence"/>
</dbReference>
<dbReference type="RefSeq" id="WP_128693992.1">
    <property type="nucleotide sequence ID" value="NZ_LHQS01000002.1"/>
</dbReference>
<feature type="domain" description="Trehalose synthase N-terminal" evidence="8">
    <location>
        <begin position="46"/>
        <end position="186"/>
    </location>
</feature>
<feature type="domain" description="Glycosyl transferase family 1" evidence="7">
    <location>
        <begin position="224"/>
        <end position="391"/>
    </location>
</feature>
<organism evidence="9 10">
    <name type="scientific">Methanoculleus taiwanensis</name>
    <dbReference type="NCBI Taxonomy" id="1550565"/>
    <lineage>
        <taxon>Archaea</taxon>
        <taxon>Methanobacteriati</taxon>
        <taxon>Methanobacteriota</taxon>
        <taxon>Stenosarchaea group</taxon>
        <taxon>Methanomicrobia</taxon>
        <taxon>Methanomicrobiales</taxon>
        <taxon>Methanomicrobiaceae</taxon>
        <taxon>Methanoculleus</taxon>
    </lineage>
</organism>